<dbReference type="InterPro" id="IPR015813">
    <property type="entry name" value="Pyrv/PenolPyrv_kinase-like_dom"/>
</dbReference>
<evidence type="ECO:0000256" key="10">
    <source>
        <dbReference type="HAMAP-Rule" id="MF_00595"/>
    </source>
</evidence>
<evidence type="ECO:0000313" key="13">
    <source>
        <dbReference type="EMBL" id="HCT59115.1"/>
    </source>
</evidence>
<protein>
    <recommendedName>
        <fullName evidence="5 10">Phosphoenolpyruvate carboxylase</fullName>
        <shortName evidence="10">PEPC</shortName>
        <shortName evidence="10">PEPCase</shortName>
        <ecNumber evidence="4 10">4.1.1.31</ecNumber>
    </recommendedName>
</protein>
<keyword evidence="7 10" id="KW-0456">Lyase</keyword>
<evidence type="ECO:0000313" key="14">
    <source>
        <dbReference type="Proteomes" id="UP000264071"/>
    </source>
</evidence>
<feature type="active site" evidence="10 12">
    <location>
        <position position="590"/>
    </location>
</feature>
<evidence type="ECO:0000256" key="9">
    <source>
        <dbReference type="ARBA" id="ARBA00048995"/>
    </source>
</evidence>
<dbReference type="SUPFAM" id="SSF51621">
    <property type="entry name" value="Phosphoenolpyruvate/pyruvate domain"/>
    <property type="match status" value="1"/>
</dbReference>
<dbReference type="AlphaFoldDB" id="A0A3D4VDF3"/>
<comment type="cofactor">
    <cofactor evidence="1 10">
        <name>Mg(2+)</name>
        <dbReference type="ChEBI" id="CHEBI:18420"/>
    </cofactor>
</comment>
<dbReference type="GO" id="GO:0005829">
    <property type="term" value="C:cytosol"/>
    <property type="evidence" value="ECO:0007669"/>
    <property type="project" value="TreeGrafter"/>
</dbReference>
<dbReference type="GO" id="GO:0006107">
    <property type="term" value="P:oxaloacetate metabolic process"/>
    <property type="evidence" value="ECO:0007669"/>
    <property type="project" value="UniProtKB-UniRule"/>
</dbReference>
<dbReference type="InterPro" id="IPR022805">
    <property type="entry name" value="PEP_COase_bac/pln-type"/>
</dbReference>
<evidence type="ECO:0000256" key="12">
    <source>
        <dbReference type="PROSITE-ProRule" id="PRU10112"/>
    </source>
</evidence>
<proteinExistence type="inferred from homology"/>
<comment type="catalytic activity">
    <reaction evidence="9 10">
        <text>oxaloacetate + phosphate = phosphoenolpyruvate + hydrogencarbonate</text>
        <dbReference type="Rhea" id="RHEA:28370"/>
        <dbReference type="ChEBI" id="CHEBI:16452"/>
        <dbReference type="ChEBI" id="CHEBI:17544"/>
        <dbReference type="ChEBI" id="CHEBI:43474"/>
        <dbReference type="ChEBI" id="CHEBI:58702"/>
        <dbReference type="EC" id="4.1.1.31"/>
    </reaction>
</comment>
<dbReference type="PROSITE" id="PS00393">
    <property type="entry name" value="PEPCASE_2"/>
    <property type="match status" value="1"/>
</dbReference>
<dbReference type="OMA" id="VFGWTQS"/>
<dbReference type="NCBIfam" id="NF000584">
    <property type="entry name" value="PRK00009.1"/>
    <property type="match status" value="1"/>
</dbReference>
<dbReference type="PROSITE" id="PS00781">
    <property type="entry name" value="PEPCASE_1"/>
    <property type="match status" value="1"/>
</dbReference>
<dbReference type="HAMAP" id="MF_00595">
    <property type="entry name" value="PEPcase_type1"/>
    <property type="match status" value="1"/>
</dbReference>
<keyword evidence="13" id="KW-0670">Pyruvate</keyword>
<dbReference type="PRINTS" id="PR00150">
    <property type="entry name" value="PEPCARBXLASE"/>
</dbReference>
<organism evidence="13 14">
    <name type="scientific">Gemmatimonas aurantiaca</name>
    <dbReference type="NCBI Taxonomy" id="173480"/>
    <lineage>
        <taxon>Bacteria</taxon>
        <taxon>Pseudomonadati</taxon>
        <taxon>Gemmatimonadota</taxon>
        <taxon>Gemmatimonadia</taxon>
        <taxon>Gemmatimonadales</taxon>
        <taxon>Gemmatimonadaceae</taxon>
        <taxon>Gemmatimonas</taxon>
    </lineage>
</organism>
<evidence type="ECO:0000256" key="7">
    <source>
        <dbReference type="ARBA" id="ARBA00023239"/>
    </source>
</evidence>
<evidence type="ECO:0000256" key="2">
    <source>
        <dbReference type="ARBA" id="ARBA00003670"/>
    </source>
</evidence>
<evidence type="ECO:0000256" key="8">
    <source>
        <dbReference type="ARBA" id="ARBA00023300"/>
    </source>
</evidence>
<gene>
    <name evidence="10" type="primary">ppc</name>
    <name evidence="13" type="ORF">DGD08_18085</name>
</gene>
<dbReference type="EMBL" id="DPIY01000012">
    <property type="protein sequence ID" value="HCT59115.1"/>
    <property type="molecule type" value="Genomic_DNA"/>
</dbReference>
<name>A0A3D4VDF3_9BACT</name>
<evidence type="ECO:0000256" key="11">
    <source>
        <dbReference type="PROSITE-ProRule" id="PRU10111"/>
    </source>
</evidence>
<dbReference type="PANTHER" id="PTHR30523:SF6">
    <property type="entry name" value="PHOSPHOENOLPYRUVATE CARBOXYLASE"/>
    <property type="match status" value="1"/>
</dbReference>
<sequence>MTDILDPPPARDEKDRPLRDDIRLLGRLLGDAVREQEGADVFQLVEDTRRAAIRFAREGRAEDREALHVLLDPLPPDTMLSVVRAFSYFLQLANIAEDTHRGRRRRAHEVMGSRPREGTLEFALEMVRQAIGNDGLAQERLTAFFRSALVSPVLTAHPTEVQRQSTLTVMQQIATLLEQRDRMVLTGEERTESDALLTRLVLTLWHTRIVRGERLRVVDEVKNGIAYFRSTFFTEVPRLHANLEDLLSAQFPGSTWQLTPFLQPGSWIGGDRDGNPFVTADVLHETLRLQASATFDFYLQEIHALGQQLSLSRTLHAVTPALEALAARSPDTSAQRLDEPYRRALSGIYARVASTMSGLELPPPVRAALGSGEPYASADALYDDLVIIRDALTTTGVGLLAAGRLRRLLMAVQGFGFHLAPLDLRQNADVHERVVTELFAQAGVCDNYAALDESQRVALLARELEGTRPLHSPHLRYSEEVAGELAIVFTAARLRQRYGASALPHYVISKCDGVSDLLEVALMLKEAGLATGGQQATLGLDIVPLFETIADLRRAGDTMRAALALPVYRALLRTRGDVQEVMLGYSDSNKDGGFLTSGWELYQAQTALMQAFGDAGVQLRFFHGRGGSVGRGGGPSYDAILAQPAGAVTGQIRLTEQGEVIASKYATPDVGRRNLELLVAATLEATLTDHESGADQVTAFRPVMERLSAHAYAAYRALVYETPGFAQYFRESTPLAEIATLNIGSRPASRKPSDRIEDLRAIPWVFAWAQCRCMLPGWYGFGSAVTAWLVEQPDGLPVLQRMAQHWPFFRTLLSNVDMVLAKSDLRVASRYSELVQDETLRRTIFAAIEAEWHRTRDALRQITGQDQLLADNPLLVRSMANRFPYMDPLNHLQIALLQRHREHVASGTAPDDLMRRGIHITINGIAAGLRNSG</sequence>
<keyword evidence="8 10" id="KW-0120">Carbon dioxide fixation</keyword>
<evidence type="ECO:0000256" key="1">
    <source>
        <dbReference type="ARBA" id="ARBA00001946"/>
    </source>
</evidence>
<evidence type="ECO:0000256" key="4">
    <source>
        <dbReference type="ARBA" id="ARBA00012305"/>
    </source>
</evidence>
<reference evidence="13 14" key="1">
    <citation type="journal article" date="2018" name="Nat. Biotechnol.">
        <title>A standardized bacterial taxonomy based on genome phylogeny substantially revises the tree of life.</title>
        <authorList>
            <person name="Parks D.H."/>
            <person name="Chuvochina M."/>
            <person name="Waite D.W."/>
            <person name="Rinke C."/>
            <person name="Skarshewski A."/>
            <person name="Chaumeil P.A."/>
            <person name="Hugenholtz P."/>
        </authorList>
    </citation>
    <scope>NUCLEOTIDE SEQUENCE [LARGE SCALE GENOMIC DNA]</scope>
    <source>
        <strain evidence="13">UBA8844</strain>
    </source>
</reference>
<dbReference type="GO" id="GO:0008964">
    <property type="term" value="F:phosphoenolpyruvate carboxylase activity"/>
    <property type="evidence" value="ECO:0007669"/>
    <property type="project" value="UniProtKB-UniRule"/>
</dbReference>
<dbReference type="Proteomes" id="UP000264071">
    <property type="component" value="Unassembled WGS sequence"/>
</dbReference>
<dbReference type="Gene3D" id="1.20.1440.90">
    <property type="entry name" value="Phosphoenolpyruvate/pyruvate domain"/>
    <property type="match status" value="1"/>
</dbReference>
<evidence type="ECO:0000256" key="3">
    <source>
        <dbReference type="ARBA" id="ARBA00008346"/>
    </source>
</evidence>
<keyword evidence="6 10" id="KW-0460">Magnesium</keyword>
<evidence type="ECO:0000256" key="6">
    <source>
        <dbReference type="ARBA" id="ARBA00022842"/>
    </source>
</evidence>
<dbReference type="PANTHER" id="PTHR30523">
    <property type="entry name" value="PHOSPHOENOLPYRUVATE CARBOXYLASE"/>
    <property type="match status" value="1"/>
</dbReference>
<dbReference type="InterPro" id="IPR021135">
    <property type="entry name" value="PEP_COase"/>
</dbReference>
<evidence type="ECO:0000256" key="5">
    <source>
        <dbReference type="ARBA" id="ARBA00022419"/>
    </source>
</evidence>
<comment type="caution">
    <text evidence="13">The sequence shown here is derived from an EMBL/GenBank/DDBJ whole genome shotgun (WGS) entry which is preliminary data.</text>
</comment>
<dbReference type="InterPro" id="IPR018129">
    <property type="entry name" value="PEP_COase_Lys_AS"/>
</dbReference>
<comment type="function">
    <text evidence="2 10">Forms oxaloacetate, a four-carbon dicarboxylic acid source for the tricarboxylic acid cycle.</text>
</comment>
<dbReference type="EC" id="4.1.1.31" evidence="4 10"/>
<accession>A0A3D4VDF3</accession>
<dbReference type="GO" id="GO:0000287">
    <property type="term" value="F:magnesium ion binding"/>
    <property type="evidence" value="ECO:0007669"/>
    <property type="project" value="UniProtKB-UniRule"/>
</dbReference>
<comment type="subunit">
    <text evidence="10">Homotetramer.</text>
</comment>
<dbReference type="GO" id="GO:0015977">
    <property type="term" value="P:carbon fixation"/>
    <property type="evidence" value="ECO:0007669"/>
    <property type="project" value="UniProtKB-UniRule"/>
</dbReference>
<feature type="active site" evidence="10 11">
    <location>
        <position position="157"/>
    </location>
</feature>
<comment type="similarity">
    <text evidence="3 10">Belongs to the PEPCase type 1 family.</text>
</comment>
<dbReference type="Pfam" id="PF00311">
    <property type="entry name" value="PEPcase"/>
    <property type="match status" value="1"/>
</dbReference>
<dbReference type="GO" id="GO:0006099">
    <property type="term" value="P:tricarboxylic acid cycle"/>
    <property type="evidence" value="ECO:0007669"/>
    <property type="project" value="InterPro"/>
</dbReference>
<dbReference type="InterPro" id="IPR033129">
    <property type="entry name" value="PEPCASE_His_AS"/>
</dbReference>